<evidence type="ECO:0000256" key="3">
    <source>
        <dbReference type="ARBA" id="ARBA00023274"/>
    </source>
</evidence>
<dbReference type="GO" id="GO:0022625">
    <property type="term" value="C:cytosolic large ribosomal subunit"/>
    <property type="evidence" value="ECO:0007669"/>
    <property type="project" value="TreeGrafter"/>
</dbReference>
<dbReference type="InterPro" id="IPR000988">
    <property type="entry name" value="Ribosomal_eL24-rel_N"/>
</dbReference>
<feature type="domain" description="Large ribosomal subunit protein eL24-related N-terminal" evidence="5">
    <location>
        <begin position="4"/>
        <end position="67"/>
    </location>
</feature>
<keyword evidence="2" id="KW-0689">Ribosomal protein</keyword>
<dbReference type="GO" id="GO:0003735">
    <property type="term" value="F:structural constituent of ribosome"/>
    <property type="evidence" value="ECO:0007669"/>
    <property type="project" value="InterPro"/>
</dbReference>
<evidence type="ECO:0000313" key="6">
    <source>
        <dbReference type="EMBL" id="CAD8751093.1"/>
    </source>
</evidence>
<feature type="region of interest" description="Disordered" evidence="4">
    <location>
        <begin position="64"/>
        <end position="167"/>
    </location>
</feature>
<keyword evidence="3" id="KW-0687">Ribonucleoprotein</keyword>
<dbReference type="InterPro" id="IPR023442">
    <property type="entry name" value="Ribosomal_eL24_CS"/>
</dbReference>
<sequence length="167" mass="18699">MVVKTESCTFSGFRIYPGHGMTYIRVDGKSYKFINGKNEASFLMKRNPRKLNWTMFYRRLRKKGTQEDQLKKAKKRTMASTVMSRGIAGLSVEDLKAKKTESGDKRKAQRDATLREVKEKKRKEQDEKKKNAPKAAPKAAAQTKAKAAGGPAMKPARSSAPGKTSAR</sequence>
<protein>
    <recommendedName>
        <fullName evidence="5">Large ribosomal subunit protein eL24-related N-terminal domain-containing protein</fullName>
    </recommendedName>
</protein>
<dbReference type="PANTHER" id="PTHR10792">
    <property type="entry name" value="60S RIBOSOMAL PROTEIN L24"/>
    <property type="match status" value="1"/>
</dbReference>
<dbReference type="CDD" id="cd00472">
    <property type="entry name" value="Ribosomal_L24e_L24"/>
    <property type="match status" value="1"/>
</dbReference>
<dbReference type="Gene3D" id="2.30.170.20">
    <property type="entry name" value="Ribosomal protein L24e"/>
    <property type="match status" value="1"/>
</dbReference>
<dbReference type="EMBL" id="HBFX01057192">
    <property type="protein sequence ID" value="CAD8983419.1"/>
    <property type="molecule type" value="Transcribed_RNA"/>
</dbReference>
<evidence type="ECO:0000256" key="2">
    <source>
        <dbReference type="ARBA" id="ARBA00022980"/>
    </source>
</evidence>
<feature type="compositionally biased region" description="Low complexity" evidence="4">
    <location>
        <begin position="133"/>
        <end position="156"/>
    </location>
</feature>
<dbReference type="SUPFAM" id="SSF57716">
    <property type="entry name" value="Glucocorticoid receptor-like (DNA-binding domain)"/>
    <property type="match status" value="1"/>
</dbReference>
<dbReference type="Pfam" id="PF01246">
    <property type="entry name" value="Ribosomal_L24e"/>
    <property type="match status" value="1"/>
</dbReference>
<dbReference type="InterPro" id="IPR038630">
    <property type="entry name" value="L24e/L24_sf"/>
</dbReference>
<evidence type="ECO:0000256" key="1">
    <source>
        <dbReference type="ARBA" id="ARBA00005647"/>
    </source>
</evidence>
<dbReference type="GO" id="GO:0002181">
    <property type="term" value="P:cytoplasmic translation"/>
    <property type="evidence" value="ECO:0007669"/>
    <property type="project" value="TreeGrafter"/>
</dbReference>
<evidence type="ECO:0000259" key="5">
    <source>
        <dbReference type="Pfam" id="PF01246"/>
    </source>
</evidence>
<comment type="similarity">
    <text evidence="1">Belongs to the eukaryotic ribosomal protein eL24 family.</text>
</comment>
<dbReference type="FunFam" id="2.30.170.20:FF:000003">
    <property type="entry name" value="60S ribosomal protein L24"/>
    <property type="match status" value="1"/>
</dbReference>
<organism evidence="7">
    <name type="scientific">Hemiselmis andersenii</name>
    <name type="common">Cryptophyte alga</name>
    <dbReference type="NCBI Taxonomy" id="464988"/>
    <lineage>
        <taxon>Eukaryota</taxon>
        <taxon>Cryptophyceae</taxon>
        <taxon>Cryptomonadales</taxon>
        <taxon>Hemiselmidaceae</taxon>
        <taxon>Hemiselmis</taxon>
    </lineage>
</organism>
<dbReference type="PANTHER" id="PTHR10792:SF1">
    <property type="entry name" value="RIBOSOMAL PROTEIN L24"/>
    <property type="match status" value="1"/>
</dbReference>
<name>A0A6T8NF04_HEMAN</name>
<evidence type="ECO:0000256" key="4">
    <source>
        <dbReference type="SAM" id="MobiDB-lite"/>
    </source>
</evidence>
<dbReference type="AlphaFoldDB" id="A0A6T8NF04"/>
<dbReference type="EMBL" id="HBFK01028913">
    <property type="protein sequence ID" value="CAD8751093.1"/>
    <property type="molecule type" value="Transcribed_RNA"/>
</dbReference>
<dbReference type="GO" id="GO:0003729">
    <property type="term" value="F:mRNA binding"/>
    <property type="evidence" value="ECO:0007669"/>
    <property type="project" value="TreeGrafter"/>
</dbReference>
<evidence type="ECO:0000313" key="7">
    <source>
        <dbReference type="EMBL" id="CAD8983419.1"/>
    </source>
</evidence>
<accession>A0A6T8NF04</accession>
<feature type="compositionally biased region" description="Basic and acidic residues" evidence="4">
    <location>
        <begin position="93"/>
        <end position="130"/>
    </location>
</feature>
<gene>
    <name evidence="7" type="ORF">HAND00432_LOCUS34429</name>
    <name evidence="6" type="ORF">HAND1043_LOCUS17599</name>
</gene>
<dbReference type="PROSITE" id="PS01073">
    <property type="entry name" value="RIBOSOMAL_L24E"/>
    <property type="match status" value="1"/>
</dbReference>
<proteinExistence type="inferred from homology"/>
<reference evidence="7" key="1">
    <citation type="submission" date="2021-01" db="EMBL/GenBank/DDBJ databases">
        <authorList>
            <person name="Corre E."/>
            <person name="Pelletier E."/>
            <person name="Niang G."/>
            <person name="Scheremetjew M."/>
            <person name="Finn R."/>
            <person name="Kale V."/>
            <person name="Holt S."/>
            <person name="Cochrane G."/>
            <person name="Meng A."/>
            <person name="Brown T."/>
            <person name="Cohen L."/>
        </authorList>
    </citation>
    <scope>NUCLEOTIDE SEQUENCE</scope>
    <source>
        <strain evidence="6">CCMP441</strain>
        <strain evidence="7">CCMP644</strain>
    </source>
</reference>
<dbReference type="InterPro" id="IPR056366">
    <property type="entry name" value="Ribosomal_eL24"/>
</dbReference>
<dbReference type="Gene3D" id="6.10.250.1270">
    <property type="match status" value="1"/>
</dbReference>